<gene>
    <name evidence="1" type="ORF">CON71_28320</name>
</gene>
<dbReference type="RefSeq" id="WP_098902567.1">
    <property type="nucleotide sequence ID" value="NZ_NVNL01000057.1"/>
</dbReference>
<dbReference type="PROSITE" id="PS51257">
    <property type="entry name" value="PROKAR_LIPOPROTEIN"/>
    <property type="match status" value="1"/>
</dbReference>
<sequence length="204" mass="23486">MKATKLIALTLPVLLLFGCGLGDKDSTPKTEETSKAMLKTTISEEQYPSYMYEQLLDFNFNKDDIIIGLGYALKGDEKYKEVFKTASILDEALDRMENVKVPDKYKDTHKLILEGVEDARKGTKPILEAKGKDVKEVSVVIANSSPHLLGMDREQWKEAVYQLAKENKDDFSKVYDKKIERVTRNQLYNTIRKYKKMMIKKVNY</sequence>
<proteinExistence type="predicted"/>
<protein>
    <recommendedName>
        <fullName evidence="3">Lipoprotein</fullName>
    </recommendedName>
</protein>
<comment type="caution">
    <text evidence="1">The sequence shown here is derived from an EMBL/GenBank/DDBJ whole genome shotgun (WGS) entry which is preliminary data.</text>
</comment>
<accession>A0A9X6TI90</accession>
<evidence type="ECO:0000313" key="2">
    <source>
        <dbReference type="Proteomes" id="UP000220702"/>
    </source>
</evidence>
<dbReference type="Proteomes" id="UP000220702">
    <property type="component" value="Unassembled WGS sequence"/>
</dbReference>
<organism evidence="1 2">
    <name type="scientific">Bacillus thuringiensis</name>
    <dbReference type="NCBI Taxonomy" id="1428"/>
    <lineage>
        <taxon>Bacteria</taxon>
        <taxon>Bacillati</taxon>
        <taxon>Bacillota</taxon>
        <taxon>Bacilli</taxon>
        <taxon>Bacillales</taxon>
        <taxon>Bacillaceae</taxon>
        <taxon>Bacillus</taxon>
        <taxon>Bacillus cereus group</taxon>
    </lineage>
</organism>
<name>A0A9X6TI90_BACTU</name>
<reference evidence="1 2" key="1">
    <citation type="submission" date="2017-09" db="EMBL/GenBank/DDBJ databases">
        <title>Large-scale bioinformatics analysis of Bacillus genomes uncovers conserved roles of natural products in bacterial physiology.</title>
        <authorList>
            <consortium name="Agbiome Team Llc"/>
            <person name="Bleich R.M."/>
            <person name="Grubbs K.J."/>
            <person name="Santa Maria K.C."/>
            <person name="Allen S.E."/>
            <person name="Farag S."/>
            <person name="Shank E.A."/>
            <person name="Bowers A."/>
        </authorList>
    </citation>
    <scope>NUCLEOTIDE SEQUENCE [LARGE SCALE GENOMIC DNA]</scope>
    <source>
        <strain evidence="1 2">AFS089089</strain>
    </source>
</reference>
<evidence type="ECO:0008006" key="3">
    <source>
        <dbReference type="Google" id="ProtNLM"/>
    </source>
</evidence>
<dbReference type="EMBL" id="NVNL01000057">
    <property type="protein sequence ID" value="PEA86714.1"/>
    <property type="molecule type" value="Genomic_DNA"/>
</dbReference>
<dbReference type="AlphaFoldDB" id="A0A9X6TI90"/>
<evidence type="ECO:0000313" key="1">
    <source>
        <dbReference type="EMBL" id="PEA86714.1"/>
    </source>
</evidence>